<accession>A0A9D1FGJ2</accession>
<reference evidence="9" key="1">
    <citation type="submission" date="2020-10" db="EMBL/GenBank/DDBJ databases">
        <authorList>
            <person name="Gilroy R."/>
        </authorList>
    </citation>
    <scope>NUCLEOTIDE SEQUENCE</scope>
    <source>
        <strain evidence="9">ChiGjej3B3-5194</strain>
    </source>
</reference>
<dbReference type="PRINTS" id="PR00082">
    <property type="entry name" value="GLFDHDRGNASE"/>
</dbReference>
<dbReference type="InterPro" id="IPR006097">
    <property type="entry name" value="Glu/Leu/Phe/Val/Trp_DH_dimer"/>
</dbReference>
<organism evidence="9 10">
    <name type="scientific">Candidatus Enterousia intestinigallinarum</name>
    <dbReference type="NCBI Taxonomy" id="2840790"/>
    <lineage>
        <taxon>Bacteria</taxon>
        <taxon>Pseudomonadati</taxon>
        <taxon>Pseudomonadota</taxon>
        <taxon>Alphaproteobacteria</taxon>
        <taxon>Candidatus Enterousia</taxon>
    </lineage>
</organism>
<keyword evidence="2 3" id="KW-0560">Oxidoreductase</keyword>
<evidence type="ECO:0000256" key="1">
    <source>
        <dbReference type="ARBA" id="ARBA00006382"/>
    </source>
</evidence>
<evidence type="ECO:0000256" key="5">
    <source>
        <dbReference type="PIRSR" id="PIRSR000185-2"/>
    </source>
</evidence>
<dbReference type="CDD" id="cd01076">
    <property type="entry name" value="NAD_bind_1_Glu_DH"/>
    <property type="match status" value="1"/>
</dbReference>
<evidence type="ECO:0000256" key="2">
    <source>
        <dbReference type="ARBA" id="ARBA00023002"/>
    </source>
</evidence>
<dbReference type="FunFam" id="3.40.50.10860:FF:000003">
    <property type="entry name" value="Glutamate dehydrogenase"/>
    <property type="match status" value="1"/>
</dbReference>
<evidence type="ECO:0000256" key="7">
    <source>
        <dbReference type="RuleBase" id="RU004417"/>
    </source>
</evidence>
<dbReference type="GO" id="GO:0000166">
    <property type="term" value="F:nucleotide binding"/>
    <property type="evidence" value="ECO:0007669"/>
    <property type="project" value="UniProtKB-KW"/>
</dbReference>
<dbReference type="SUPFAM" id="SSF51735">
    <property type="entry name" value="NAD(P)-binding Rossmann-fold domains"/>
    <property type="match status" value="1"/>
</dbReference>
<feature type="binding site" evidence="5">
    <location>
        <position position="222"/>
    </location>
    <ligand>
        <name>NAD(+)</name>
        <dbReference type="ChEBI" id="CHEBI:57540"/>
    </ligand>
</feature>
<dbReference type="InterPro" id="IPR036291">
    <property type="entry name" value="NAD(P)-bd_dom_sf"/>
</dbReference>
<feature type="site" description="Important for catalysis" evidence="6">
    <location>
        <position position="147"/>
    </location>
</feature>
<dbReference type="PANTHER" id="PTHR11606">
    <property type="entry name" value="GLUTAMATE DEHYDROGENASE"/>
    <property type="match status" value="1"/>
</dbReference>
<feature type="domain" description="Glutamate/phenylalanine/leucine/valine/L-tryptophan dehydrogenase C-terminal" evidence="8">
    <location>
        <begin position="184"/>
        <end position="415"/>
    </location>
</feature>
<gene>
    <name evidence="9" type="ORF">IAD02_03375</name>
</gene>
<feature type="binding site" evidence="5">
    <location>
        <position position="191"/>
    </location>
    <ligand>
        <name>NAD(+)</name>
        <dbReference type="ChEBI" id="CHEBI:57540"/>
    </ligand>
</feature>
<keyword evidence="5" id="KW-0547">Nucleotide-binding</keyword>
<dbReference type="Gene3D" id="3.40.50.10860">
    <property type="entry name" value="Leucine Dehydrogenase, chain A, domain 1"/>
    <property type="match status" value="1"/>
</dbReference>
<dbReference type="InterPro" id="IPR014362">
    <property type="entry name" value="Glu_DH"/>
</dbReference>
<dbReference type="AlphaFoldDB" id="A0A9D1FGJ2"/>
<dbReference type="SUPFAM" id="SSF53223">
    <property type="entry name" value="Aminoacid dehydrogenase-like, N-terminal domain"/>
    <property type="match status" value="1"/>
</dbReference>
<reference evidence="9" key="2">
    <citation type="journal article" date="2021" name="PeerJ">
        <title>Extensive microbial diversity within the chicken gut microbiome revealed by metagenomics and culture.</title>
        <authorList>
            <person name="Gilroy R."/>
            <person name="Ravi A."/>
            <person name="Getino M."/>
            <person name="Pursley I."/>
            <person name="Horton D.L."/>
            <person name="Alikhan N.F."/>
            <person name="Baker D."/>
            <person name="Gharbi K."/>
            <person name="Hall N."/>
            <person name="Watson M."/>
            <person name="Adriaenssens E.M."/>
            <person name="Foster-Nyarko E."/>
            <person name="Jarju S."/>
            <person name="Secka A."/>
            <person name="Antonio M."/>
            <person name="Oren A."/>
            <person name="Chaudhuri R.R."/>
            <person name="La Ragione R."/>
            <person name="Hildebrand F."/>
            <person name="Pallen M.J."/>
        </authorList>
    </citation>
    <scope>NUCLEOTIDE SEQUENCE</scope>
    <source>
        <strain evidence="9">ChiGjej3B3-5194</strain>
    </source>
</reference>
<dbReference type="SMART" id="SM00839">
    <property type="entry name" value="ELFV_dehydrog"/>
    <property type="match status" value="1"/>
</dbReference>
<dbReference type="Proteomes" id="UP000886742">
    <property type="component" value="Unassembled WGS sequence"/>
</dbReference>
<evidence type="ECO:0000256" key="6">
    <source>
        <dbReference type="PIRSR" id="PIRSR000185-3"/>
    </source>
</evidence>
<feature type="binding site" evidence="5">
    <location>
        <position position="95"/>
    </location>
    <ligand>
        <name>substrate</name>
    </ligand>
</feature>
<feature type="binding site" evidence="5">
    <location>
        <position position="351"/>
    </location>
    <ligand>
        <name>substrate</name>
    </ligand>
</feature>
<dbReference type="EMBL" id="DVJI01000012">
    <property type="protein sequence ID" value="HIS71001.1"/>
    <property type="molecule type" value="Genomic_DNA"/>
</dbReference>
<comment type="similarity">
    <text evidence="1 3 7">Belongs to the Glu/Leu/Phe/Val dehydrogenases family.</text>
</comment>
<sequence length="417" mass="45553">MANENMNPLAAAQQRVKVACDKLGMPADVYEILKYPQRMVEVSIPVKMDDGSIRVFTGFRAQHNTAVGPSKGGVRFHPAVTRDEVAALSIWMTFKCSVTGIPYGGGKGGIIVDPKELSAGELERLCRGYVDAIYPILGEKRDVPAPDVNTNGQIMAWMTDEYIKLSGESSFGTFTGKPVELAGSKGRNSATGLGIAIIMSEALKKQNKEMRGARIAIQGFGNVGSFTAKCAHDMGARIVAIAEWNTTLFNENGLDIDALMQFKSENKGSIKGFPGATEISIEQFWGLDVDVLSPCAMENTINKDTAPLIKTKLVVEGANGPTTLEGEEILLNNGVTVVPDILANAGGVTVSYFEWVQNRYGYYWEEAEVEQKEIVAMKSAFDAIYKIKEEYNVSMREAAYMHSIKRVATAMKLRGWY</sequence>
<proteinExistence type="inferred from homology"/>
<dbReference type="InterPro" id="IPR033524">
    <property type="entry name" value="Glu/Leu/Phe/Val_DH_AS"/>
</dbReference>
<dbReference type="PROSITE" id="PS00074">
    <property type="entry name" value="GLFV_DEHYDROGENASE"/>
    <property type="match status" value="1"/>
</dbReference>
<dbReference type="InterPro" id="IPR006095">
    <property type="entry name" value="Glu/Leu/Phe/Val/Trp_DH"/>
</dbReference>
<protein>
    <recommendedName>
        <fullName evidence="3">Glutamate dehydrogenase</fullName>
    </recommendedName>
</protein>
<evidence type="ECO:0000259" key="8">
    <source>
        <dbReference type="SMART" id="SM00839"/>
    </source>
</evidence>
<dbReference type="InterPro" id="IPR006096">
    <property type="entry name" value="Glu/Leu/Phe/Val/Trp_DH_C"/>
</dbReference>
<dbReference type="GO" id="GO:0006538">
    <property type="term" value="P:L-glutamate catabolic process"/>
    <property type="evidence" value="ECO:0007669"/>
    <property type="project" value="TreeGrafter"/>
</dbReference>
<dbReference type="InterPro" id="IPR033922">
    <property type="entry name" value="NAD_bind_Glu_DH"/>
</dbReference>
<dbReference type="GO" id="GO:0004352">
    <property type="term" value="F:glutamate dehydrogenase (NAD+) activity"/>
    <property type="evidence" value="ECO:0007669"/>
    <property type="project" value="TreeGrafter"/>
</dbReference>
<dbReference type="PANTHER" id="PTHR11606:SF13">
    <property type="entry name" value="GLUTAMATE DEHYDROGENASE 1, MITOCHONDRIAL"/>
    <property type="match status" value="1"/>
</dbReference>
<evidence type="ECO:0000313" key="10">
    <source>
        <dbReference type="Proteomes" id="UP000886742"/>
    </source>
</evidence>
<evidence type="ECO:0000256" key="3">
    <source>
        <dbReference type="PIRNR" id="PIRNR000185"/>
    </source>
</evidence>
<evidence type="ECO:0000313" key="9">
    <source>
        <dbReference type="EMBL" id="HIS71001.1"/>
    </source>
</evidence>
<dbReference type="Pfam" id="PF02812">
    <property type="entry name" value="ELFV_dehydrog_N"/>
    <property type="match status" value="1"/>
</dbReference>
<feature type="active site" description="Proton donor" evidence="4">
    <location>
        <position position="107"/>
    </location>
</feature>
<feature type="binding site" evidence="5">
    <location>
        <position position="71"/>
    </location>
    <ligand>
        <name>substrate</name>
    </ligand>
</feature>
<name>A0A9D1FGJ2_9PROT</name>
<comment type="caution">
    <text evidence="9">The sequence shown here is derived from an EMBL/GenBank/DDBJ whole genome shotgun (WGS) entry which is preliminary data.</text>
</comment>
<keyword evidence="5" id="KW-0520">NAD</keyword>
<evidence type="ECO:0000256" key="4">
    <source>
        <dbReference type="PIRSR" id="PIRSR000185-1"/>
    </source>
</evidence>
<dbReference type="Gene3D" id="3.40.50.720">
    <property type="entry name" value="NAD(P)-binding Rossmann-like Domain"/>
    <property type="match status" value="1"/>
</dbReference>
<dbReference type="PIRSF" id="PIRSF000185">
    <property type="entry name" value="Glu_DH"/>
    <property type="match status" value="1"/>
</dbReference>
<dbReference type="Pfam" id="PF00208">
    <property type="entry name" value="ELFV_dehydrog"/>
    <property type="match status" value="1"/>
</dbReference>
<dbReference type="InterPro" id="IPR046346">
    <property type="entry name" value="Aminoacid_DH-like_N_sf"/>
</dbReference>